<protein>
    <submittedName>
        <fullName evidence="5">Leucine-responsive regulatory protein</fullName>
    </submittedName>
</protein>
<evidence type="ECO:0000256" key="2">
    <source>
        <dbReference type="ARBA" id="ARBA00023125"/>
    </source>
</evidence>
<evidence type="ECO:0000313" key="5">
    <source>
        <dbReference type="EMBL" id="OIR05654.1"/>
    </source>
</evidence>
<dbReference type="EMBL" id="MLJW01000048">
    <property type="protein sequence ID" value="OIR05654.1"/>
    <property type="molecule type" value="Genomic_DNA"/>
</dbReference>
<dbReference type="InterPro" id="IPR019888">
    <property type="entry name" value="Tscrpt_reg_AsnC-like"/>
</dbReference>
<dbReference type="InterPro" id="IPR011008">
    <property type="entry name" value="Dimeric_a/b-barrel"/>
</dbReference>
<evidence type="ECO:0000256" key="1">
    <source>
        <dbReference type="ARBA" id="ARBA00023015"/>
    </source>
</evidence>
<dbReference type="InterPro" id="IPR036388">
    <property type="entry name" value="WH-like_DNA-bd_sf"/>
</dbReference>
<dbReference type="Gene3D" id="1.10.10.10">
    <property type="entry name" value="Winged helix-like DNA-binding domain superfamily/Winged helix DNA-binding domain"/>
    <property type="match status" value="1"/>
</dbReference>
<name>A0A1J5T096_9ZZZZ</name>
<keyword evidence="3" id="KW-0804">Transcription</keyword>
<gene>
    <name evidence="5" type="primary">lrp_3</name>
    <name evidence="5" type="ORF">GALL_120880</name>
</gene>
<dbReference type="AlphaFoldDB" id="A0A1J5T096"/>
<dbReference type="GO" id="GO:0005829">
    <property type="term" value="C:cytosol"/>
    <property type="evidence" value="ECO:0007669"/>
    <property type="project" value="TreeGrafter"/>
</dbReference>
<keyword evidence="1" id="KW-0805">Transcription regulation</keyword>
<dbReference type="SUPFAM" id="SSF46785">
    <property type="entry name" value="Winged helix' DNA-binding domain"/>
    <property type="match status" value="1"/>
</dbReference>
<dbReference type="PANTHER" id="PTHR30154:SF34">
    <property type="entry name" value="TRANSCRIPTIONAL REGULATOR AZLB"/>
    <property type="match status" value="1"/>
</dbReference>
<dbReference type="InterPro" id="IPR011991">
    <property type="entry name" value="ArsR-like_HTH"/>
</dbReference>
<dbReference type="Pfam" id="PF13412">
    <property type="entry name" value="HTH_24"/>
    <property type="match status" value="1"/>
</dbReference>
<dbReference type="SMART" id="SM00344">
    <property type="entry name" value="HTH_ASNC"/>
    <property type="match status" value="1"/>
</dbReference>
<proteinExistence type="predicted"/>
<dbReference type="Pfam" id="PF01037">
    <property type="entry name" value="AsnC_trans_reg"/>
    <property type="match status" value="1"/>
</dbReference>
<feature type="domain" description="HTH asnC-type" evidence="4">
    <location>
        <begin position="17"/>
        <end position="80"/>
    </location>
</feature>
<dbReference type="GO" id="GO:0043565">
    <property type="term" value="F:sequence-specific DNA binding"/>
    <property type="evidence" value="ECO:0007669"/>
    <property type="project" value="InterPro"/>
</dbReference>
<dbReference type="InterPro" id="IPR036390">
    <property type="entry name" value="WH_DNA-bd_sf"/>
</dbReference>
<dbReference type="InterPro" id="IPR019887">
    <property type="entry name" value="Tscrpt_reg_AsnC/Lrp_C"/>
</dbReference>
<dbReference type="GO" id="GO:0043200">
    <property type="term" value="P:response to amino acid"/>
    <property type="evidence" value="ECO:0007669"/>
    <property type="project" value="TreeGrafter"/>
</dbReference>
<dbReference type="SUPFAM" id="SSF54909">
    <property type="entry name" value="Dimeric alpha+beta barrel"/>
    <property type="match status" value="1"/>
</dbReference>
<dbReference type="InterPro" id="IPR000485">
    <property type="entry name" value="AsnC-type_HTH_dom"/>
</dbReference>
<evidence type="ECO:0000256" key="3">
    <source>
        <dbReference type="ARBA" id="ARBA00023163"/>
    </source>
</evidence>
<accession>A0A1J5T096</accession>
<reference evidence="5" key="1">
    <citation type="submission" date="2016-10" db="EMBL/GenBank/DDBJ databases">
        <title>Sequence of Gallionella enrichment culture.</title>
        <authorList>
            <person name="Poehlein A."/>
            <person name="Muehling M."/>
            <person name="Daniel R."/>
        </authorList>
    </citation>
    <scope>NUCLEOTIDE SEQUENCE</scope>
</reference>
<dbReference type="Gene3D" id="3.30.70.920">
    <property type="match status" value="1"/>
</dbReference>
<comment type="caution">
    <text evidence="5">The sequence shown here is derived from an EMBL/GenBank/DDBJ whole genome shotgun (WGS) entry which is preliminary data.</text>
</comment>
<dbReference type="PANTHER" id="PTHR30154">
    <property type="entry name" value="LEUCINE-RESPONSIVE REGULATORY PROTEIN"/>
    <property type="match status" value="1"/>
</dbReference>
<keyword evidence="2" id="KW-0238">DNA-binding</keyword>
<evidence type="ECO:0000259" key="4">
    <source>
        <dbReference type="PROSITE" id="PS50956"/>
    </source>
</evidence>
<dbReference type="PRINTS" id="PR00033">
    <property type="entry name" value="HTHASNC"/>
</dbReference>
<dbReference type="CDD" id="cd00090">
    <property type="entry name" value="HTH_ARSR"/>
    <property type="match status" value="1"/>
</dbReference>
<sequence>MAKAIKTEQTTAANISIDATDHAILKLLQHDAKMTVKEISDKVHLSTTPVHERIKRMEKSGIIKQYATLVDHSKVKKGLMVIVYVSLKQHNKSAGSKFIKHINELNEVIECYNISGEFDFMLKVVAENMDAYYDFHVNKLSQSENIGHVQSVFVMGIIKQTHVLVH</sequence>
<organism evidence="5">
    <name type="scientific">mine drainage metagenome</name>
    <dbReference type="NCBI Taxonomy" id="410659"/>
    <lineage>
        <taxon>unclassified sequences</taxon>
        <taxon>metagenomes</taxon>
        <taxon>ecological metagenomes</taxon>
    </lineage>
</organism>
<dbReference type="PROSITE" id="PS50956">
    <property type="entry name" value="HTH_ASNC_2"/>
    <property type="match status" value="1"/>
</dbReference>